<comment type="caution">
    <text evidence="4">The sequence shown here is derived from an EMBL/GenBank/DDBJ whole genome shotgun (WGS) entry which is preliminary data.</text>
</comment>
<dbReference type="Pfam" id="PF01535">
    <property type="entry name" value="PPR"/>
    <property type="match status" value="4"/>
</dbReference>
<protein>
    <recommendedName>
        <fullName evidence="6">Pentatricopeptide repeat-containing protein</fullName>
    </recommendedName>
</protein>
<evidence type="ECO:0000256" key="3">
    <source>
        <dbReference type="PROSITE-ProRule" id="PRU00708"/>
    </source>
</evidence>
<dbReference type="InterPro" id="IPR011990">
    <property type="entry name" value="TPR-like_helical_dom_sf"/>
</dbReference>
<dbReference type="PANTHER" id="PTHR47447">
    <property type="entry name" value="OS03G0856100 PROTEIN"/>
    <property type="match status" value="1"/>
</dbReference>
<dbReference type="NCBIfam" id="TIGR00756">
    <property type="entry name" value="PPR"/>
    <property type="match status" value="2"/>
</dbReference>
<evidence type="ECO:0000256" key="2">
    <source>
        <dbReference type="ARBA" id="ARBA00022737"/>
    </source>
</evidence>
<accession>A0A6A2ZLX2</accession>
<dbReference type="Gene3D" id="1.25.40.10">
    <property type="entry name" value="Tetratricopeptide repeat domain"/>
    <property type="match status" value="1"/>
</dbReference>
<keyword evidence="2" id="KW-0677">Repeat</keyword>
<evidence type="ECO:0000313" key="4">
    <source>
        <dbReference type="EMBL" id="KAE8692566.1"/>
    </source>
</evidence>
<evidence type="ECO:0000313" key="5">
    <source>
        <dbReference type="Proteomes" id="UP000436088"/>
    </source>
</evidence>
<keyword evidence="5" id="KW-1185">Reference proteome</keyword>
<gene>
    <name evidence="4" type="ORF">F3Y22_tig00110833pilonHSYRG00314</name>
</gene>
<dbReference type="PROSITE" id="PS51375">
    <property type="entry name" value="PPR"/>
    <property type="match status" value="1"/>
</dbReference>
<comment type="similarity">
    <text evidence="1">Belongs to the PPR family. P subfamily.</text>
</comment>
<name>A0A6A2ZLX2_HIBSY</name>
<reference evidence="4" key="1">
    <citation type="submission" date="2019-09" db="EMBL/GenBank/DDBJ databases">
        <title>Draft genome information of white flower Hibiscus syriacus.</title>
        <authorList>
            <person name="Kim Y.-M."/>
        </authorList>
    </citation>
    <scope>NUCLEOTIDE SEQUENCE [LARGE SCALE GENOMIC DNA]</scope>
    <source>
        <strain evidence="4">YM2019G1</strain>
    </source>
</reference>
<evidence type="ECO:0000256" key="1">
    <source>
        <dbReference type="ARBA" id="ARBA00007626"/>
    </source>
</evidence>
<dbReference type="Proteomes" id="UP000436088">
    <property type="component" value="Unassembled WGS sequence"/>
</dbReference>
<proteinExistence type="inferred from homology"/>
<sequence length="121" mass="13778">MYESLIRCCEESELLAEASHIFTEMRFCGVEPSECVLKCMISVYCKMGFPETAHCLINQAESKGFLLNNHVVYVDVIAAYGKVKLWQKAESVVRNVRQRSNVDRKIWNALIQAYAASGCYE</sequence>
<feature type="repeat" description="PPR" evidence="3">
    <location>
        <begin position="1"/>
        <end position="32"/>
    </location>
</feature>
<dbReference type="InterPro" id="IPR002885">
    <property type="entry name" value="PPR_rpt"/>
</dbReference>
<dbReference type="PANTHER" id="PTHR47447:SF17">
    <property type="entry name" value="OS12G0638900 PROTEIN"/>
    <property type="match status" value="1"/>
</dbReference>
<dbReference type="EMBL" id="VEPZ02001133">
    <property type="protein sequence ID" value="KAE8692566.1"/>
    <property type="molecule type" value="Genomic_DNA"/>
</dbReference>
<organism evidence="4 5">
    <name type="scientific">Hibiscus syriacus</name>
    <name type="common">Rose of Sharon</name>
    <dbReference type="NCBI Taxonomy" id="106335"/>
    <lineage>
        <taxon>Eukaryota</taxon>
        <taxon>Viridiplantae</taxon>
        <taxon>Streptophyta</taxon>
        <taxon>Embryophyta</taxon>
        <taxon>Tracheophyta</taxon>
        <taxon>Spermatophyta</taxon>
        <taxon>Magnoliopsida</taxon>
        <taxon>eudicotyledons</taxon>
        <taxon>Gunneridae</taxon>
        <taxon>Pentapetalae</taxon>
        <taxon>rosids</taxon>
        <taxon>malvids</taxon>
        <taxon>Malvales</taxon>
        <taxon>Malvaceae</taxon>
        <taxon>Malvoideae</taxon>
        <taxon>Hibiscus</taxon>
    </lineage>
</organism>
<dbReference type="AlphaFoldDB" id="A0A6A2ZLX2"/>
<evidence type="ECO:0008006" key="6">
    <source>
        <dbReference type="Google" id="ProtNLM"/>
    </source>
</evidence>